<dbReference type="RefSeq" id="WP_066608345.1">
    <property type="nucleotide sequence ID" value="NZ_KQ130436.1"/>
</dbReference>
<protein>
    <submittedName>
        <fullName evidence="1">Uncharacterized protein</fullName>
    </submittedName>
</protein>
<gene>
    <name evidence="1" type="ORF">V473_19965</name>
</gene>
<dbReference type="Proteomes" id="UP000052232">
    <property type="component" value="Unassembled WGS sequence"/>
</dbReference>
<dbReference type="PATRIC" id="fig|1420583.3.peg.3799"/>
<organism evidence="1 2">
    <name type="scientific">Sphingobium cupriresistens LL01</name>
    <dbReference type="NCBI Taxonomy" id="1420583"/>
    <lineage>
        <taxon>Bacteria</taxon>
        <taxon>Pseudomonadati</taxon>
        <taxon>Pseudomonadota</taxon>
        <taxon>Alphaproteobacteria</taxon>
        <taxon>Sphingomonadales</taxon>
        <taxon>Sphingomonadaceae</taxon>
        <taxon>Sphingobium</taxon>
    </lineage>
</organism>
<accession>A0A0J7XP28</accession>
<dbReference type="AlphaFoldDB" id="A0A0J7XP28"/>
<sequence length="225" mass="24603">MSATMSMIRPSAIAQFDDNGTTRLLPISEREVSRTASFFRRVLASDWDLRGRFALILGTQADAYFLSAFERALQERGVTVCNSEANSWDGARSEATIRRFDVAIVAVVTPTVLDAIRNAGHDAKTLFQGKIVWASGAAYDVLDGAEGIDLRRWIPLGPAFAIEGRHRGGAHYDGREWLIEPVGDTLYVSSRLDRAMPFDRLPVALAARINTDPCPGGALGPRLVL</sequence>
<reference evidence="1 2" key="1">
    <citation type="journal article" date="2015" name="G3 (Bethesda)">
        <title>Insights into Ongoing Evolution of the Hexachlorocyclohexane Catabolic Pathway from Comparative Genomics of Ten Sphingomonadaceae Strains.</title>
        <authorList>
            <person name="Pearce S.L."/>
            <person name="Oakeshott J.G."/>
            <person name="Pandey G."/>
        </authorList>
    </citation>
    <scope>NUCLEOTIDE SEQUENCE [LARGE SCALE GENOMIC DNA]</scope>
    <source>
        <strain evidence="1 2">LL01</strain>
    </source>
</reference>
<dbReference type="EMBL" id="JACT01000005">
    <property type="protein sequence ID" value="KMS53384.1"/>
    <property type="molecule type" value="Genomic_DNA"/>
</dbReference>
<proteinExistence type="predicted"/>
<evidence type="ECO:0000313" key="2">
    <source>
        <dbReference type="Proteomes" id="UP000052232"/>
    </source>
</evidence>
<dbReference type="STRING" id="1420583.V473_19965"/>
<keyword evidence="2" id="KW-1185">Reference proteome</keyword>
<comment type="caution">
    <text evidence="1">The sequence shown here is derived from an EMBL/GenBank/DDBJ whole genome shotgun (WGS) entry which is preliminary data.</text>
</comment>
<name>A0A0J7XP28_9SPHN</name>
<evidence type="ECO:0000313" key="1">
    <source>
        <dbReference type="EMBL" id="KMS53384.1"/>
    </source>
</evidence>